<gene>
    <name evidence="1" type="ORF">LJ757_01705</name>
</gene>
<dbReference type="RefSeq" id="WP_227894244.1">
    <property type="nucleotide sequence ID" value="NZ_CP099466.1"/>
</dbReference>
<dbReference type="SUPFAM" id="SSF55729">
    <property type="entry name" value="Acyl-CoA N-acyltransferases (Nat)"/>
    <property type="match status" value="1"/>
</dbReference>
<keyword evidence="2" id="KW-1185">Reference proteome</keyword>
<dbReference type="AlphaFoldDB" id="A0A9X1SD63"/>
<accession>A0A9X1SD63</accession>
<proteinExistence type="predicted"/>
<dbReference type="EMBL" id="JAJFZV010000001">
    <property type="protein sequence ID" value="MCC3296519.1"/>
    <property type="molecule type" value="Genomic_DNA"/>
</dbReference>
<name>A0A9X1SD63_9MICC</name>
<sequence>MDLDPGTVAIIQLAWSRRLGLDDDALAAADRHERIYDVHDEAQEVSFVKLFGREVFSGPGWAAKQVRSISGAELSSDAALLRLSHHHGGCAMATEYLYYADSFPPVPPAEELAVAQEPHIAEALERLCPPDDVIEAKLSHRDSLFVLVDDSDGNSPVPVAGAGYSIRDGILADVAALTAPGLRMRGLGSYVTSIAVEDAMAAGLIPQSRIPSNNVGATRTAAGAGFVPAGMRSSVSLTA</sequence>
<reference evidence="1" key="1">
    <citation type="submission" date="2021-10" db="EMBL/GenBank/DDBJ databases">
        <title>Novel species in genus Arthrobacter.</title>
        <authorList>
            <person name="Liu Y."/>
        </authorList>
    </citation>
    <scope>NUCLEOTIDE SEQUENCE</scope>
    <source>
        <strain evidence="1">Zg-Y453</strain>
    </source>
</reference>
<protein>
    <submittedName>
        <fullName evidence="1">GNAT family N-acetyltransferase</fullName>
    </submittedName>
</protein>
<dbReference type="Proteomes" id="UP001139158">
    <property type="component" value="Unassembled WGS sequence"/>
</dbReference>
<evidence type="ECO:0000313" key="1">
    <source>
        <dbReference type="EMBL" id="MCC3296519.1"/>
    </source>
</evidence>
<dbReference type="Gene3D" id="3.40.630.30">
    <property type="match status" value="1"/>
</dbReference>
<evidence type="ECO:0000313" key="2">
    <source>
        <dbReference type="Proteomes" id="UP001139158"/>
    </source>
</evidence>
<dbReference type="InterPro" id="IPR016181">
    <property type="entry name" value="Acyl_CoA_acyltransferase"/>
</dbReference>
<organism evidence="1 2">
    <name type="scientific">Arthrobacter caoxuetaonis</name>
    <dbReference type="NCBI Taxonomy" id="2886935"/>
    <lineage>
        <taxon>Bacteria</taxon>
        <taxon>Bacillati</taxon>
        <taxon>Actinomycetota</taxon>
        <taxon>Actinomycetes</taxon>
        <taxon>Micrococcales</taxon>
        <taxon>Micrococcaceae</taxon>
        <taxon>Arthrobacter</taxon>
    </lineage>
</organism>
<comment type="caution">
    <text evidence="1">The sequence shown here is derived from an EMBL/GenBank/DDBJ whole genome shotgun (WGS) entry which is preliminary data.</text>
</comment>